<evidence type="ECO:0000313" key="7">
    <source>
        <dbReference type="Proteomes" id="UP001165378"/>
    </source>
</evidence>
<gene>
    <name evidence="6" type="ORF">LZ495_28330</name>
</gene>
<evidence type="ECO:0000256" key="2">
    <source>
        <dbReference type="ARBA" id="ARBA00023125"/>
    </source>
</evidence>
<evidence type="ECO:0000256" key="4">
    <source>
        <dbReference type="PROSITE-ProRule" id="PRU00335"/>
    </source>
</evidence>
<dbReference type="EMBL" id="JAKFHA010000021">
    <property type="protein sequence ID" value="MCF2531100.1"/>
    <property type="molecule type" value="Genomic_DNA"/>
</dbReference>
<dbReference type="RefSeq" id="WP_235055769.1">
    <property type="nucleotide sequence ID" value="NZ_JAKFHA010000021.1"/>
</dbReference>
<dbReference type="SUPFAM" id="SSF48498">
    <property type="entry name" value="Tetracyclin repressor-like, C-terminal domain"/>
    <property type="match status" value="1"/>
</dbReference>
<dbReference type="Proteomes" id="UP001165378">
    <property type="component" value="Unassembled WGS sequence"/>
</dbReference>
<feature type="DNA-binding region" description="H-T-H motif" evidence="4">
    <location>
        <begin position="41"/>
        <end position="60"/>
    </location>
</feature>
<dbReference type="SUPFAM" id="SSF46689">
    <property type="entry name" value="Homeodomain-like"/>
    <property type="match status" value="1"/>
</dbReference>
<dbReference type="AlphaFoldDB" id="A0AA41Q3Y2"/>
<reference evidence="6" key="1">
    <citation type="submission" date="2022-01" db="EMBL/GenBank/DDBJ databases">
        <title>Genome-Based Taxonomic Classification of the Phylum Actinobacteria.</title>
        <authorList>
            <person name="Gao Y."/>
        </authorList>
    </citation>
    <scope>NUCLEOTIDE SEQUENCE</scope>
    <source>
        <strain evidence="6">KLBMP 8922</strain>
    </source>
</reference>
<dbReference type="InterPro" id="IPR036271">
    <property type="entry name" value="Tet_transcr_reg_TetR-rel_C_sf"/>
</dbReference>
<proteinExistence type="predicted"/>
<evidence type="ECO:0000313" key="6">
    <source>
        <dbReference type="EMBL" id="MCF2531100.1"/>
    </source>
</evidence>
<keyword evidence="7" id="KW-1185">Reference proteome</keyword>
<keyword evidence="3" id="KW-0804">Transcription</keyword>
<evidence type="ECO:0000256" key="1">
    <source>
        <dbReference type="ARBA" id="ARBA00023015"/>
    </source>
</evidence>
<evidence type="ECO:0000259" key="5">
    <source>
        <dbReference type="PROSITE" id="PS50977"/>
    </source>
</evidence>
<dbReference type="Pfam" id="PF00440">
    <property type="entry name" value="TetR_N"/>
    <property type="match status" value="1"/>
</dbReference>
<protein>
    <submittedName>
        <fullName evidence="6">TetR family transcriptional regulator</fullName>
    </submittedName>
</protein>
<sequence>MTQGSTGGPTRGRGRPARLSREQIVEAAVGLVYDDPTEPLTIKRVADAADSAPMALYRYFPDRDDLLHAVADRVLADMRFTAPEGLTWQEKLREWMLLSLEHLRPYPQLLPYIASTRQPAWLPSFSLLTGVLSPLRLDDEDMALAIALVGTTIVGQATLAAKRTPSVDMVPLMKQALEQATEEEQRRVGPVVDALPTAFERLYDVVIDSTVDAIAAMANRSGKGVAKSGRPRVAEARQAALVPIFSSTGLEP</sequence>
<dbReference type="GO" id="GO:0003700">
    <property type="term" value="F:DNA-binding transcription factor activity"/>
    <property type="evidence" value="ECO:0007669"/>
    <property type="project" value="TreeGrafter"/>
</dbReference>
<accession>A0AA41Q3Y2</accession>
<dbReference type="GO" id="GO:0000976">
    <property type="term" value="F:transcription cis-regulatory region binding"/>
    <property type="evidence" value="ECO:0007669"/>
    <property type="project" value="TreeGrafter"/>
</dbReference>
<evidence type="ECO:0000256" key="3">
    <source>
        <dbReference type="ARBA" id="ARBA00023163"/>
    </source>
</evidence>
<name>A0AA41Q3Y2_9ACTN</name>
<dbReference type="InterPro" id="IPR001647">
    <property type="entry name" value="HTH_TetR"/>
</dbReference>
<dbReference type="Gene3D" id="1.10.357.10">
    <property type="entry name" value="Tetracycline Repressor, domain 2"/>
    <property type="match status" value="1"/>
</dbReference>
<dbReference type="PANTHER" id="PTHR30055">
    <property type="entry name" value="HTH-TYPE TRANSCRIPTIONAL REGULATOR RUTR"/>
    <property type="match status" value="1"/>
</dbReference>
<keyword evidence="1" id="KW-0805">Transcription regulation</keyword>
<organism evidence="6 7">
    <name type="scientific">Yinghuangia soli</name>
    <dbReference type="NCBI Taxonomy" id="2908204"/>
    <lineage>
        <taxon>Bacteria</taxon>
        <taxon>Bacillati</taxon>
        <taxon>Actinomycetota</taxon>
        <taxon>Actinomycetes</taxon>
        <taxon>Kitasatosporales</taxon>
        <taxon>Streptomycetaceae</taxon>
        <taxon>Yinghuangia</taxon>
    </lineage>
</organism>
<comment type="caution">
    <text evidence="6">The sequence shown here is derived from an EMBL/GenBank/DDBJ whole genome shotgun (WGS) entry which is preliminary data.</text>
</comment>
<dbReference type="PROSITE" id="PS50977">
    <property type="entry name" value="HTH_TETR_2"/>
    <property type="match status" value="1"/>
</dbReference>
<dbReference type="PANTHER" id="PTHR30055:SF151">
    <property type="entry name" value="TRANSCRIPTIONAL REGULATORY PROTEIN"/>
    <property type="match status" value="1"/>
</dbReference>
<feature type="domain" description="HTH tetR-type" evidence="5">
    <location>
        <begin position="18"/>
        <end position="78"/>
    </location>
</feature>
<dbReference type="InterPro" id="IPR009057">
    <property type="entry name" value="Homeodomain-like_sf"/>
</dbReference>
<keyword evidence="2 4" id="KW-0238">DNA-binding</keyword>
<dbReference type="InterPro" id="IPR050109">
    <property type="entry name" value="HTH-type_TetR-like_transc_reg"/>
</dbReference>